<proteinExistence type="predicted"/>
<evidence type="ECO:0000313" key="2">
    <source>
        <dbReference type="EMBL" id="CAB4880111.1"/>
    </source>
</evidence>
<dbReference type="GO" id="GO:0008410">
    <property type="term" value="F:CoA-transferase activity"/>
    <property type="evidence" value="ECO:0007669"/>
    <property type="project" value="InterPro"/>
</dbReference>
<evidence type="ECO:0000256" key="1">
    <source>
        <dbReference type="SAM" id="MobiDB-lite"/>
    </source>
</evidence>
<sequence length="247" mass="26681">MSALADIVVIAAAEAFRGDGEIFASGMGTIPMLGARTARSTFEPDLLVSDGEAFYIGNELPIGGTDKLVEGWIPFRSVFDTLWGGRRHVMMGASQIDRFGNTNIANIGPWAHPKAQLLGVRGGPGNTINHATSFFIPKHNTNVFVNTVDMVSGLGYDRAGQLSEFVQRNHRLPRVITNLAVLDFNSADHSMRLVSTHPGVSAADVQAATSFELVIGDDVAETRSPTDDEQAVIDRLDPRGLRHREVS</sequence>
<accession>A0A6J7ECU7</accession>
<reference evidence="2" key="1">
    <citation type="submission" date="2020-05" db="EMBL/GenBank/DDBJ databases">
        <authorList>
            <person name="Chiriac C."/>
            <person name="Salcher M."/>
            <person name="Ghai R."/>
            <person name="Kavagutti S V."/>
        </authorList>
    </citation>
    <scope>NUCLEOTIDE SEQUENCE</scope>
</reference>
<name>A0A6J7ECU7_9ZZZZ</name>
<dbReference type="EMBL" id="CAFBLP010000032">
    <property type="protein sequence ID" value="CAB4880111.1"/>
    <property type="molecule type" value="Genomic_DNA"/>
</dbReference>
<protein>
    <submittedName>
        <fullName evidence="2">Unannotated protein</fullName>
    </submittedName>
</protein>
<dbReference type="PANTHER" id="PTHR43293">
    <property type="entry name" value="ACETATE COA-TRANSFERASE YDIF"/>
    <property type="match status" value="1"/>
</dbReference>
<dbReference type="Pfam" id="PF01144">
    <property type="entry name" value="CoA_trans"/>
    <property type="match status" value="1"/>
</dbReference>
<dbReference type="InterPro" id="IPR004165">
    <property type="entry name" value="CoA_trans_fam_I"/>
</dbReference>
<dbReference type="SUPFAM" id="SSF100950">
    <property type="entry name" value="NagB/RpiA/CoA transferase-like"/>
    <property type="match status" value="1"/>
</dbReference>
<dbReference type="PANTHER" id="PTHR43293:SF3">
    <property type="entry name" value="CHOLESTEROL RING-CLEAVING HYDROLASE IPDB SUBUNIT"/>
    <property type="match status" value="1"/>
</dbReference>
<organism evidence="2">
    <name type="scientific">freshwater metagenome</name>
    <dbReference type="NCBI Taxonomy" id="449393"/>
    <lineage>
        <taxon>unclassified sequences</taxon>
        <taxon>metagenomes</taxon>
        <taxon>ecological metagenomes</taxon>
    </lineage>
</organism>
<dbReference type="Gene3D" id="3.40.1080.10">
    <property type="entry name" value="Glutaconate Coenzyme A-transferase"/>
    <property type="match status" value="1"/>
</dbReference>
<dbReference type="InterPro" id="IPR037171">
    <property type="entry name" value="NagB/RpiA_transferase-like"/>
</dbReference>
<dbReference type="SMART" id="SM00882">
    <property type="entry name" value="CoA_trans"/>
    <property type="match status" value="1"/>
</dbReference>
<feature type="region of interest" description="Disordered" evidence="1">
    <location>
        <begin position="219"/>
        <end position="247"/>
    </location>
</feature>
<dbReference type="AlphaFoldDB" id="A0A6J7ECU7"/>
<feature type="compositionally biased region" description="Basic and acidic residues" evidence="1">
    <location>
        <begin position="220"/>
        <end position="247"/>
    </location>
</feature>
<gene>
    <name evidence="2" type="ORF">UFOPK3376_01430</name>
</gene>